<feature type="compositionally biased region" description="Polar residues" evidence="1">
    <location>
        <begin position="34"/>
        <end position="44"/>
    </location>
</feature>
<dbReference type="Gramene" id="Pp3c6_8040V3.1">
    <property type="protein sequence ID" value="Pp3c6_8040V3.1"/>
    <property type="gene ID" value="Pp3c6_8040"/>
</dbReference>
<dbReference type="RefSeq" id="XP_073390964.1">
    <property type="nucleotide sequence ID" value="XM_073534863.1"/>
</dbReference>
<dbReference type="GeneID" id="112283793"/>
<evidence type="ECO:0000313" key="4">
    <source>
        <dbReference type="EnsemblPlants" id="Pp3c6_8040V3.1"/>
    </source>
</evidence>
<dbReference type="Gene3D" id="1.20.1280.50">
    <property type="match status" value="1"/>
</dbReference>
<evidence type="ECO:0000313" key="5">
    <source>
        <dbReference type="Proteomes" id="UP000006727"/>
    </source>
</evidence>
<dbReference type="RefSeq" id="XP_073390966.1">
    <property type="nucleotide sequence ID" value="XM_073534865.1"/>
</dbReference>
<dbReference type="SUPFAM" id="SSF81383">
    <property type="entry name" value="F-box domain"/>
    <property type="match status" value="1"/>
</dbReference>
<dbReference type="EMBL" id="ABEU02000006">
    <property type="protein sequence ID" value="PNR52286.1"/>
    <property type="molecule type" value="Genomic_DNA"/>
</dbReference>
<organism evidence="3">
    <name type="scientific">Physcomitrium patens</name>
    <name type="common">Spreading-leaved earth moss</name>
    <name type="synonym">Physcomitrella patens</name>
    <dbReference type="NCBI Taxonomy" id="3218"/>
    <lineage>
        <taxon>Eukaryota</taxon>
        <taxon>Viridiplantae</taxon>
        <taxon>Streptophyta</taxon>
        <taxon>Embryophyta</taxon>
        <taxon>Bryophyta</taxon>
        <taxon>Bryophytina</taxon>
        <taxon>Bryopsida</taxon>
        <taxon>Funariidae</taxon>
        <taxon>Funariales</taxon>
        <taxon>Funariaceae</taxon>
        <taxon>Physcomitrium</taxon>
    </lineage>
</organism>
<evidence type="ECO:0000256" key="1">
    <source>
        <dbReference type="SAM" id="MobiDB-lite"/>
    </source>
</evidence>
<dbReference type="AlphaFoldDB" id="A0A2K1KET1"/>
<feature type="compositionally biased region" description="Low complexity" evidence="1">
    <location>
        <begin position="9"/>
        <end position="25"/>
    </location>
</feature>
<reference evidence="3 5" key="2">
    <citation type="journal article" date="2018" name="Plant J.">
        <title>The Physcomitrella patens chromosome-scale assembly reveals moss genome structure and evolution.</title>
        <authorList>
            <person name="Lang D."/>
            <person name="Ullrich K.K."/>
            <person name="Murat F."/>
            <person name="Fuchs J."/>
            <person name="Jenkins J."/>
            <person name="Haas F.B."/>
            <person name="Piednoel M."/>
            <person name="Gundlach H."/>
            <person name="Van Bel M."/>
            <person name="Meyberg R."/>
            <person name="Vives C."/>
            <person name="Morata J."/>
            <person name="Symeonidi A."/>
            <person name="Hiss M."/>
            <person name="Muchero W."/>
            <person name="Kamisugi Y."/>
            <person name="Saleh O."/>
            <person name="Blanc G."/>
            <person name="Decker E.L."/>
            <person name="van Gessel N."/>
            <person name="Grimwood J."/>
            <person name="Hayes R.D."/>
            <person name="Graham S.W."/>
            <person name="Gunter L.E."/>
            <person name="McDaniel S.F."/>
            <person name="Hoernstein S.N.W."/>
            <person name="Larsson A."/>
            <person name="Li F.W."/>
            <person name="Perroud P.F."/>
            <person name="Phillips J."/>
            <person name="Ranjan P."/>
            <person name="Rokshar D.S."/>
            <person name="Rothfels C.J."/>
            <person name="Schneider L."/>
            <person name="Shu S."/>
            <person name="Stevenson D.W."/>
            <person name="Thummler F."/>
            <person name="Tillich M."/>
            <person name="Villarreal Aguilar J.C."/>
            <person name="Widiez T."/>
            <person name="Wong G.K."/>
            <person name="Wymore A."/>
            <person name="Zhang Y."/>
            <person name="Zimmer A.D."/>
            <person name="Quatrano R.S."/>
            <person name="Mayer K.F.X."/>
            <person name="Goodstein D."/>
            <person name="Casacuberta J.M."/>
            <person name="Vandepoele K."/>
            <person name="Reski R."/>
            <person name="Cuming A.C."/>
            <person name="Tuskan G.A."/>
            <person name="Maumus F."/>
            <person name="Salse J."/>
            <person name="Schmutz J."/>
            <person name="Rensing S.A."/>
        </authorList>
    </citation>
    <scope>NUCLEOTIDE SEQUENCE [LARGE SCALE GENOMIC DNA]</scope>
    <source>
        <strain evidence="4 5">cv. Gransden 2004</strain>
    </source>
</reference>
<evidence type="ECO:0000313" key="3">
    <source>
        <dbReference type="EMBL" id="PNR52286.1"/>
    </source>
</evidence>
<proteinExistence type="predicted"/>
<dbReference type="Proteomes" id="UP000006727">
    <property type="component" value="Chromosome 6"/>
</dbReference>
<dbReference type="EnsemblPlants" id="Pp3c6_8040V3.2">
    <property type="protein sequence ID" value="Pp3c6_8040V3.2"/>
    <property type="gene ID" value="Pp3c6_8040"/>
</dbReference>
<dbReference type="CDD" id="cd09917">
    <property type="entry name" value="F-box_SF"/>
    <property type="match status" value="1"/>
</dbReference>
<dbReference type="PANTHER" id="PTHR46731:SF1">
    <property type="entry name" value="F-BOX ONLY PROTEIN 15"/>
    <property type="match status" value="1"/>
</dbReference>
<dbReference type="PANTHER" id="PTHR46731">
    <property type="entry name" value="F-BOX ONLY PROTEIN 15"/>
    <property type="match status" value="1"/>
</dbReference>
<dbReference type="Pfam" id="PF12937">
    <property type="entry name" value="F-box-like"/>
    <property type="match status" value="1"/>
</dbReference>
<dbReference type="Gramene" id="Pp3c6_8040V3.3">
    <property type="protein sequence ID" value="Pp3c6_8040V3.3"/>
    <property type="gene ID" value="Pp3c6_8040"/>
</dbReference>
<name>A0A2K1KET1_PHYPA</name>
<feature type="compositionally biased region" description="Polar residues" evidence="1">
    <location>
        <begin position="59"/>
        <end position="71"/>
    </location>
</feature>
<reference evidence="3 5" key="1">
    <citation type="journal article" date="2008" name="Science">
        <title>The Physcomitrella genome reveals evolutionary insights into the conquest of land by plants.</title>
        <authorList>
            <person name="Rensing S."/>
            <person name="Lang D."/>
            <person name="Zimmer A."/>
            <person name="Terry A."/>
            <person name="Salamov A."/>
            <person name="Shapiro H."/>
            <person name="Nishiyama T."/>
            <person name="Perroud P.-F."/>
            <person name="Lindquist E."/>
            <person name="Kamisugi Y."/>
            <person name="Tanahashi T."/>
            <person name="Sakakibara K."/>
            <person name="Fujita T."/>
            <person name="Oishi K."/>
            <person name="Shin-I T."/>
            <person name="Kuroki Y."/>
            <person name="Toyoda A."/>
            <person name="Suzuki Y."/>
            <person name="Hashimoto A."/>
            <person name="Yamaguchi K."/>
            <person name="Sugano A."/>
            <person name="Kohara Y."/>
            <person name="Fujiyama A."/>
            <person name="Anterola A."/>
            <person name="Aoki S."/>
            <person name="Ashton N."/>
            <person name="Barbazuk W.B."/>
            <person name="Barker E."/>
            <person name="Bennetzen J."/>
            <person name="Bezanilla M."/>
            <person name="Blankenship R."/>
            <person name="Cho S.H."/>
            <person name="Dutcher S."/>
            <person name="Estelle M."/>
            <person name="Fawcett J.A."/>
            <person name="Gundlach H."/>
            <person name="Hanada K."/>
            <person name="Heyl A."/>
            <person name="Hicks K.A."/>
            <person name="Hugh J."/>
            <person name="Lohr M."/>
            <person name="Mayer K."/>
            <person name="Melkozernov A."/>
            <person name="Murata T."/>
            <person name="Nelson D."/>
            <person name="Pils B."/>
            <person name="Prigge M."/>
            <person name="Reiss B."/>
            <person name="Renner T."/>
            <person name="Rombauts S."/>
            <person name="Rushton P."/>
            <person name="Sanderfoot A."/>
            <person name="Schween G."/>
            <person name="Shiu S.-H."/>
            <person name="Stueber K."/>
            <person name="Theodoulou F.L."/>
            <person name="Tu H."/>
            <person name="Van de Peer Y."/>
            <person name="Verrier P.J."/>
            <person name="Waters E."/>
            <person name="Wood A."/>
            <person name="Yang L."/>
            <person name="Cove D."/>
            <person name="Cuming A."/>
            <person name="Hasebe M."/>
            <person name="Lucas S."/>
            <person name="Mishler D.B."/>
            <person name="Reski R."/>
            <person name="Grigoriev I."/>
            <person name="Quatrano R.S."/>
            <person name="Boore J.L."/>
        </authorList>
    </citation>
    <scope>NUCLEOTIDE SEQUENCE [LARGE SCALE GENOMIC DNA]</scope>
    <source>
        <strain evidence="4 5">cv. Gransden 2004</strain>
    </source>
</reference>
<dbReference type="RefSeq" id="XP_073390963.1">
    <property type="nucleotide sequence ID" value="XM_073534862.1"/>
</dbReference>
<dbReference type="EnsemblPlants" id="Pp3c6_8040V3.4">
    <property type="protein sequence ID" value="Pp3c6_8040V3.4"/>
    <property type="gene ID" value="Pp3c6_8040"/>
</dbReference>
<dbReference type="PaxDb" id="3218-PP1S282_50V6.1"/>
<dbReference type="OrthoDB" id="1918305at2759"/>
<reference evidence="4" key="3">
    <citation type="submission" date="2020-12" db="UniProtKB">
        <authorList>
            <consortium name="EnsemblPlants"/>
        </authorList>
    </citation>
    <scope>IDENTIFICATION</scope>
</reference>
<protein>
    <recommendedName>
        <fullName evidence="2">F-box domain-containing protein</fullName>
    </recommendedName>
</protein>
<feature type="region of interest" description="Disordered" evidence="1">
    <location>
        <begin position="1"/>
        <end position="132"/>
    </location>
</feature>
<dbReference type="Gramene" id="Pp3c6_8040V3.2">
    <property type="protein sequence ID" value="Pp3c6_8040V3.2"/>
    <property type="gene ID" value="Pp3c6_8040"/>
</dbReference>
<gene>
    <name evidence="4" type="primary">LOC112283793</name>
    <name evidence="3" type="ORF">PHYPA_008660</name>
</gene>
<dbReference type="RefSeq" id="XP_073390965.1">
    <property type="nucleotide sequence ID" value="XM_073534864.1"/>
</dbReference>
<dbReference type="EnsemblPlants" id="Pp3c6_8040V3.1">
    <property type="protein sequence ID" value="Pp3c6_8040V3.1"/>
    <property type="gene ID" value="Pp3c6_8040"/>
</dbReference>
<dbReference type="InterPro" id="IPR036047">
    <property type="entry name" value="F-box-like_dom_sf"/>
</dbReference>
<dbReference type="SMART" id="SM00256">
    <property type="entry name" value="FBOX"/>
    <property type="match status" value="1"/>
</dbReference>
<dbReference type="Gramene" id="Pp3c6_8040V3.5">
    <property type="protein sequence ID" value="Pp3c6_8040V3.5"/>
    <property type="gene ID" value="Pp3c6_8040"/>
</dbReference>
<dbReference type="EnsemblPlants" id="Pp3c6_8040V3.3">
    <property type="protein sequence ID" value="Pp3c6_8040V3.3"/>
    <property type="gene ID" value="Pp3c6_8040"/>
</dbReference>
<accession>A0A2K1KET1</accession>
<keyword evidence="5" id="KW-1185">Reference proteome</keyword>
<dbReference type="GO" id="GO:0019005">
    <property type="term" value="C:SCF ubiquitin ligase complex"/>
    <property type="evidence" value="ECO:0000318"/>
    <property type="project" value="GO_Central"/>
</dbReference>
<evidence type="ECO:0000259" key="2">
    <source>
        <dbReference type="SMART" id="SM00256"/>
    </source>
</evidence>
<dbReference type="Gramene" id="Pp3c6_8040V3.4">
    <property type="protein sequence ID" value="Pp3c6_8040V3.4"/>
    <property type="gene ID" value="Pp3c6_8040"/>
</dbReference>
<dbReference type="EnsemblPlants" id="Pp3c6_8040V3.5">
    <property type="protein sequence ID" value="Pp3c6_8040V3.5"/>
    <property type="gene ID" value="Pp3c6_8040"/>
</dbReference>
<sequence length="649" mass="72755">MKKVEPQLRLSRSRSSTAPSSSSRSNVDDDESLSMRSLDNTLPHPTSRRTAAPSKVLTRRNSLDQQASPNVLNRRASVGQQSSPNVPNRRVSLGQQTSPNLPNRRASLDQQGSGKSSTQKNPSRRVSVCKQSTASSLGKQITTKEADVVKSRFRHVSSKIRVDEKVKKSATRDTEVQAIAQDLPLDSLCLCLEKLQSVYHVVSCAQVCRHWRAAAFSDVIWRAFYLRWWHQEEDNGASSGSSQTTRMPSGFDTWRDAFKDKYTEGKRKIRSEVITHSVNAGWLHVRRMPDRRGKQVRDCMPGAAMRKIVDQLGLTFHVQINRDPVIRLKGKGSVVYFPGSCLLRYSTKTTKTGLSLKSVNSFKVTATSDRLLRHSCTIANFSGGQFEMLSREGHNSGPLRLLQHAPKHSTSLIIGTLFEGMHGIDGFSIEEHGEEQVLLLMVSLHLSDLIWTMMELGDGATPQISRRIFHDRLDPAYGLHNLHASIELHTFGKLLWKQEFRQVYRSPRESIPGQTAVFLLISSHEVFPGILTSPWRTEVFSGELRGVFMLDFTLWDPGLEIAWHCTRAVRTYPAELATVEYGPPGMDGERMHTGVQDEQQGVSVSMNLCVPFADGWGAKQDQENSVVITDLRFALTPKFMISWYGGSNL</sequence>
<feature type="compositionally biased region" description="Polar residues" evidence="1">
    <location>
        <begin position="108"/>
        <end position="121"/>
    </location>
</feature>
<dbReference type="InterPro" id="IPR001810">
    <property type="entry name" value="F-box_dom"/>
</dbReference>
<feature type="domain" description="F-box" evidence="2">
    <location>
        <begin position="183"/>
        <end position="224"/>
    </location>
</feature>